<keyword evidence="2" id="KW-1185">Reference proteome</keyword>
<name>A0ACC7S147_DOLFA</name>
<accession>A0ACC7S147</accession>
<dbReference type="Proteomes" id="UP001517388">
    <property type="component" value="Unassembled WGS sequence"/>
</dbReference>
<dbReference type="EMBL" id="VILF01000001">
    <property type="protein sequence ID" value="MTJ41921.1"/>
    <property type="molecule type" value="Genomic_DNA"/>
</dbReference>
<organism evidence="1 2">
    <name type="scientific">Dolichospermum flos-aquae UHCC 0037</name>
    <dbReference type="NCBI Taxonomy" id="2590026"/>
    <lineage>
        <taxon>Bacteria</taxon>
        <taxon>Bacillati</taxon>
        <taxon>Cyanobacteriota</taxon>
        <taxon>Cyanophyceae</taxon>
        <taxon>Nostocales</taxon>
        <taxon>Aphanizomenonaceae</taxon>
        <taxon>Dolichospermum</taxon>
    </lineage>
</organism>
<proteinExistence type="predicted"/>
<gene>
    <name evidence="1" type="ORF">FJR39_01185</name>
</gene>
<reference evidence="2" key="1">
    <citation type="journal article" date="2020" name="Toxins">
        <title>Phylogenomic Analysis of Secondary Metabolism in the Toxic Cyanobacterial Genera Anabaena, Dolichospermum and Aphanizomenon.</title>
        <authorList>
            <person name="Oesterholm J."/>
            <person name="Popin R.V."/>
            <person name="Fewer D.P."/>
            <person name="Sivonen K."/>
        </authorList>
    </citation>
    <scope>NUCLEOTIDE SEQUENCE [LARGE SCALE GENOMIC DNA]</scope>
    <source>
        <strain evidence="2">UHCC 0037</strain>
    </source>
</reference>
<evidence type="ECO:0000313" key="1">
    <source>
        <dbReference type="EMBL" id="MTJ41921.1"/>
    </source>
</evidence>
<protein>
    <submittedName>
        <fullName evidence="1">Uncharacterized protein</fullName>
    </submittedName>
</protein>
<comment type="caution">
    <text evidence="1">The sequence shown here is derived from an EMBL/GenBank/DDBJ whole genome shotgun (WGS) entry which is preliminary data.</text>
</comment>
<evidence type="ECO:0000313" key="2">
    <source>
        <dbReference type="Proteomes" id="UP001517388"/>
    </source>
</evidence>
<sequence>MLKSYEAIYENGQLTWLSEQPQVNSARVIITILQENLPSKKRRTPPASIAGKGKTLGDIVSPIVNEEEWECLK</sequence>